<evidence type="ECO:0000313" key="12">
    <source>
        <dbReference type="Proteomes" id="UP000295662"/>
    </source>
</evidence>
<dbReference type="PROSITE" id="PS00211">
    <property type="entry name" value="ABC_TRANSPORTER_1"/>
    <property type="match status" value="1"/>
</dbReference>
<evidence type="ECO:0000259" key="9">
    <source>
        <dbReference type="PROSITE" id="PS50893"/>
    </source>
</evidence>
<protein>
    <submittedName>
        <fullName evidence="11">ATP-binding cassette, subfamily B, MsbA</fullName>
    </submittedName>
</protein>
<proteinExistence type="predicted"/>
<dbReference type="GO" id="GO:0034040">
    <property type="term" value="F:ATPase-coupled lipid transmembrane transporter activity"/>
    <property type="evidence" value="ECO:0007669"/>
    <property type="project" value="TreeGrafter"/>
</dbReference>
<dbReference type="InterPro" id="IPR017871">
    <property type="entry name" value="ABC_transporter-like_CS"/>
</dbReference>
<comment type="subcellular location">
    <subcellularLocation>
        <location evidence="1">Cell membrane</location>
        <topology evidence="1">Multi-pass membrane protein</topology>
    </subcellularLocation>
</comment>
<evidence type="ECO:0000256" key="2">
    <source>
        <dbReference type="ARBA" id="ARBA00022448"/>
    </source>
</evidence>
<keyword evidence="2" id="KW-0813">Transport</keyword>
<evidence type="ECO:0000256" key="4">
    <source>
        <dbReference type="ARBA" id="ARBA00022741"/>
    </source>
</evidence>
<dbReference type="Gene3D" id="1.20.1560.10">
    <property type="entry name" value="ABC transporter type 1, transmembrane domain"/>
    <property type="match status" value="1"/>
</dbReference>
<feature type="transmembrane region" description="Helical" evidence="8">
    <location>
        <begin position="86"/>
        <end position="115"/>
    </location>
</feature>
<dbReference type="PROSITE" id="PS50929">
    <property type="entry name" value="ABC_TM1F"/>
    <property type="match status" value="1"/>
</dbReference>
<dbReference type="InterPro" id="IPR003593">
    <property type="entry name" value="AAA+_ATPase"/>
</dbReference>
<evidence type="ECO:0000256" key="8">
    <source>
        <dbReference type="SAM" id="Phobius"/>
    </source>
</evidence>
<comment type="caution">
    <text evidence="11">The sequence shown here is derived from an EMBL/GenBank/DDBJ whole genome shotgun (WGS) entry which is preliminary data.</text>
</comment>
<dbReference type="PANTHER" id="PTHR24221:SF654">
    <property type="entry name" value="ATP-BINDING CASSETTE SUB-FAMILY B MEMBER 6"/>
    <property type="match status" value="1"/>
</dbReference>
<dbReference type="Proteomes" id="UP000295662">
    <property type="component" value="Unassembled WGS sequence"/>
</dbReference>
<keyword evidence="4" id="KW-0547">Nucleotide-binding</keyword>
<evidence type="ECO:0000313" key="11">
    <source>
        <dbReference type="EMBL" id="TDU64042.1"/>
    </source>
</evidence>
<evidence type="ECO:0000256" key="7">
    <source>
        <dbReference type="ARBA" id="ARBA00023136"/>
    </source>
</evidence>
<dbReference type="EMBL" id="SOCA01000013">
    <property type="protein sequence ID" value="TDU64042.1"/>
    <property type="molecule type" value="Genomic_DNA"/>
</dbReference>
<dbReference type="Pfam" id="PF00664">
    <property type="entry name" value="ABC_membrane"/>
    <property type="match status" value="1"/>
</dbReference>
<evidence type="ECO:0000256" key="3">
    <source>
        <dbReference type="ARBA" id="ARBA00022692"/>
    </source>
</evidence>
<dbReference type="SUPFAM" id="SSF90123">
    <property type="entry name" value="ABC transporter transmembrane region"/>
    <property type="match status" value="1"/>
</dbReference>
<keyword evidence="12" id="KW-1185">Reference proteome</keyword>
<dbReference type="InterPro" id="IPR003439">
    <property type="entry name" value="ABC_transporter-like_ATP-bd"/>
</dbReference>
<dbReference type="PROSITE" id="PS50893">
    <property type="entry name" value="ABC_TRANSPORTER_2"/>
    <property type="match status" value="1"/>
</dbReference>
<evidence type="ECO:0000256" key="5">
    <source>
        <dbReference type="ARBA" id="ARBA00022840"/>
    </source>
</evidence>
<evidence type="ECO:0000259" key="10">
    <source>
        <dbReference type="PROSITE" id="PS50929"/>
    </source>
</evidence>
<sequence>MIRRVGGYIKNEDSALLRGGELHLDALHLPCYASDPAASVRDCFPTSMAVAPFSKNPSQMTDAEIAQLKMPYARILEYLKPWMGRFILGVFIGIVAAAFNGVLIVGVSLIFQLVLDGGAKTLGTPVQLPVFGEVNLAQVLGMANDTPVGLGGVIIACACIPVLMFLNGFLEYLNKYCLAWVGTKMLFHIRSDVFRSVLRQSPAFFSHTKAGELMQTVFNQSRVAQSNAVQLVQLITNRPLTIVTILFVLFSQDWFFTLMSLVIFPLCLAPIIAIGRKVRKSGSREEKEVGTMMTTMHESFTGIRLVKGYAREEYEVKRFDKANAEMCRNMLRWTRAMELIGPIVESVASIGIAAGLVYFWVQERSASELIVLVMALTKIYPPAKELSKVNLLMQKTVYAVNKVVHLLEREADIKDLPGAPELPRIKGGVTFENVSFAYSKIDGSKLDKAAVTNVSMELSPGKFYALVGPSGAGKSTLFSLLLRFYDPDSGRVLMDGTDIRTVTQDSVRGNIGLVSQDTFLFHDTIRENIRYGRLNATEEEIIAAAKKAHAHDFIQAQQGGYNAIVGDSGCNLSGGQKQRLSIARAILRNAPILLLDEATSALDTETEKIIQEAIHVLSEGKTVIAIAHRLSTIMQADQIIVMRDGGVADIGSHDELLKKSELYQKLYSLQFHE</sequence>
<dbReference type="SMART" id="SM00382">
    <property type="entry name" value="AAA"/>
    <property type="match status" value="1"/>
</dbReference>
<dbReference type="GO" id="GO:0140359">
    <property type="term" value="F:ABC-type transporter activity"/>
    <property type="evidence" value="ECO:0007669"/>
    <property type="project" value="InterPro"/>
</dbReference>
<keyword evidence="6 8" id="KW-1133">Transmembrane helix</keyword>
<dbReference type="InterPro" id="IPR011527">
    <property type="entry name" value="ABC1_TM_dom"/>
</dbReference>
<dbReference type="Pfam" id="PF00005">
    <property type="entry name" value="ABC_tran"/>
    <property type="match status" value="1"/>
</dbReference>
<reference evidence="11 12" key="1">
    <citation type="submission" date="2019-03" db="EMBL/GenBank/DDBJ databases">
        <title>Genomic Encyclopedia of Archaeal and Bacterial Type Strains, Phase II (KMG-II): from individual species to whole genera.</title>
        <authorList>
            <person name="Goeker M."/>
        </authorList>
    </citation>
    <scope>NUCLEOTIDE SEQUENCE [LARGE SCALE GENOMIC DNA]</scope>
    <source>
        <strain evidence="11 12">ATCC 25309</strain>
    </source>
</reference>
<evidence type="ECO:0000256" key="1">
    <source>
        <dbReference type="ARBA" id="ARBA00004651"/>
    </source>
</evidence>
<dbReference type="GO" id="GO:0005524">
    <property type="term" value="F:ATP binding"/>
    <property type="evidence" value="ECO:0007669"/>
    <property type="project" value="UniProtKB-KW"/>
</dbReference>
<dbReference type="InterPro" id="IPR039421">
    <property type="entry name" value="Type_1_exporter"/>
</dbReference>
<dbReference type="AlphaFoldDB" id="A0A4R7RKI4"/>
<dbReference type="InterPro" id="IPR036640">
    <property type="entry name" value="ABC1_TM_sf"/>
</dbReference>
<dbReference type="GO" id="GO:0016887">
    <property type="term" value="F:ATP hydrolysis activity"/>
    <property type="evidence" value="ECO:0007669"/>
    <property type="project" value="InterPro"/>
</dbReference>
<gene>
    <name evidence="11" type="ORF">EI77_04365</name>
</gene>
<organism evidence="11 12">
    <name type="scientific">Prosthecobacter fusiformis</name>
    <dbReference type="NCBI Taxonomy" id="48464"/>
    <lineage>
        <taxon>Bacteria</taxon>
        <taxon>Pseudomonadati</taxon>
        <taxon>Verrucomicrobiota</taxon>
        <taxon>Verrucomicrobiia</taxon>
        <taxon>Verrucomicrobiales</taxon>
        <taxon>Verrucomicrobiaceae</taxon>
        <taxon>Prosthecobacter</taxon>
    </lineage>
</organism>
<feature type="transmembrane region" description="Helical" evidence="8">
    <location>
        <begin position="148"/>
        <end position="170"/>
    </location>
</feature>
<dbReference type="GO" id="GO:0005886">
    <property type="term" value="C:plasma membrane"/>
    <property type="evidence" value="ECO:0007669"/>
    <property type="project" value="UniProtKB-SubCell"/>
</dbReference>
<feature type="domain" description="ABC transmembrane type-1" evidence="10">
    <location>
        <begin position="91"/>
        <end position="395"/>
    </location>
</feature>
<dbReference type="FunFam" id="3.40.50.300:FF:000287">
    <property type="entry name" value="Multidrug ABC transporter ATP-binding protein"/>
    <property type="match status" value="1"/>
</dbReference>
<name>A0A4R7RKI4_9BACT</name>
<keyword evidence="7 8" id="KW-0472">Membrane</keyword>
<feature type="transmembrane region" description="Helical" evidence="8">
    <location>
        <begin position="339"/>
        <end position="361"/>
    </location>
</feature>
<feature type="transmembrane region" description="Helical" evidence="8">
    <location>
        <begin position="254"/>
        <end position="274"/>
    </location>
</feature>
<dbReference type="Gene3D" id="3.40.50.300">
    <property type="entry name" value="P-loop containing nucleotide triphosphate hydrolases"/>
    <property type="match status" value="1"/>
</dbReference>
<evidence type="ECO:0000256" key="6">
    <source>
        <dbReference type="ARBA" id="ARBA00022989"/>
    </source>
</evidence>
<keyword evidence="5 11" id="KW-0067">ATP-binding</keyword>
<feature type="domain" description="ABC transporter" evidence="9">
    <location>
        <begin position="429"/>
        <end position="669"/>
    </location>
</feature>
<accession>A0A4R7RKI4</accession>
<keyword evidence="3 8" id="KW-0812">Transmembrane</keyword>
<dbReference type="CDD" id="cd18552">
    <property type="entry name" value="ABC_6TM_MsbA_like"/>
    <property type="match status" value="1"/>
</dbReference>
<dbReference type="PANTHER" id="PTHR24221">
    <property type="entry name" value="ATP-BINDING CASSETTE SUB-FAMILY B"/>
    <property type="match status" value="1"/>
</dbReference>
<feature type="transmembrane region" description="Helical" evidence="8">
    <location>
        <begin position="228"/>
        <end position="248"/>
    </location>
</feature>
<dbReference type="SUPFAM" id="SSF52540">
    <property type="entry name" value="P-loop containing nucleoside triphosphate hydrolases"/>
    <property type="match status" value="1"/>
</dbReference>
<dbReference type="InterPro" id="IPR027417">
    <property type="entry name" value="P-loop_NTPase"/>
</dbReference>